<dbReference type="VEuPathDB" id="GiardiaDB:GL50803_16236"/>
<dbReference type="RefSeq" id="XP_001705266.1">
    <property type="nucleotide sequence ID" value="XM_001705214.1"/>
</dbReference>
<dbReference type="Proteomes" id="UP000001548">
    <property type="component" value="Unassembled WGS sequence"/>
</dbReference>
<comment type="caution">
    <text evidence="1">The sequence shown here is derived from an EMBL/GenBank/DDBJ whole genome shotgun (WGS) entry which is preliminary data.</text>
</comment>
<organism evidence="1 2">
    <name type="scientific">Giardia intestinalis (strain ATCC 50803 / WB clone C6)</name>
    <name type="common">Giardia lamblia</name>
    <dbReference type="NCBI Taxonomy" id="184922"/>
    <lineage>
        <taxon>Eukaryota</taxon>
        <taxon>Metamonada</taxon>
        <taxon>Diplomonadida</taxon>
        <taxon>Hexamitidae</taxon>
        <taxon>Giardiinae</taxon>
        <taxon>Giardia</taxon>
    </lineage>
</organism>
<keyword evidence="2" id="KW-1185">Reference proteome</keyword>
<gene>
    <name evidence="1" type="ORF">GL50803_0016236</name>
</gene>
<protein>
    <submittedName>
        <fullName evidence="1">Uncharacterized protein</fullName>
    </submittedName>
</protein>
<name>A8BRH4_GIAIC</name>
<dbReference type="GeneID" id="5698163"/>
<evidence type="ECO:0000313" key="1">
    <source>
        <dbReference type="EMBL" id="KAE8306004.1"/>
    </source>
</evidence>
<evidence type="ECO:0000313" key="2">
    <source>
        <dbReference type="Proteomes" id="UP000001548"/>
    </source>
</evidence>
<proteinExistence type="predicted"/>
<dbReference type="OMA" id="MMRFGLQ"/>
<accession>A8BRH4</accession>
<reference evidence="1 2" key="1">
    <citation type="journal article" date="2007" name="Science">
        <title>Genomic minimalism in the early diverging intestinal parasite Giardia lamblia.</title>
        <authorList>
            <person name="Morrison H.G."/>
            <person name="McArthur A.G."/>
            <person name="Gillin F.D."/>
            <person name="Aley S.B."/>
            <person name="Adam R.D."/>
            <person name="Olsen G.J."/>
            <person name="Best A.A."/>
            <person name="Cande W.Z."/>
            <person name="Chen F."/>
            <person name="Cipriano M.J."/>
            <person name="Davids B.J."/>
            <person name="Dawson S.C."/>
            <person name="Elmendorf H.G."/>
            <person name="Hehl A.B."/>
            <person name="Holder M.E."/>
            <person name="Huse S.M."/>
            <person name="Kim U.U."/>
            <person name="Lasek-Nesselquist E."/>
            <person name="Manning G."/>
            <person name="Nigam A."/>
            <person name="Nixon J.E."/>
            <person name="Palm D."/>
            <person name="Passamaneck N.E."/>
            <person name="Prabhu A."/>
            <person name="Reich C.I."/>
            <person name="Reiner D.S."/>
            <person name="Samuelson J."/>
            <person name="Svard S.G."/>
            <person name="Sogin M.L."/>
        </authorList>
    </citation>
    <scope>NUCLEOTIDE SEQUENCE [LARGE SCALE GENOMIC DNA]</scope>
    <source>
        <strain evidence="1 2">WB C6</strain>
    </source>
</reference>
<dbReference type="HOGENOM" id="CLU_2214982_0_0_1"/>
<dbReference type="KEGG" id="gla:GL50803_0016236"/>
<dbReference type="EMBL" id="AACB03000001">
    <property type="protein sequence ID" value="KAE8306004.1"/>
    <property type="molecule type" value="Genomic_DNA"/>
</dbReference>
<sequence>MCPDSLGEPNPREQYTNRLELDVSIAQNELEMMRFGLQRLEESRRAKIEKLAELRNYYQSLKQESAIRTAAAKERQYPLLWLCTGLSVGVLFLLGKALLLNTYHSSC</sequence>
<dbReference type="AlphaFoldDB" id="A8BRH4"/>